<dbReference type="EMBL" id="JACHEA010000003">
    <property type="protein sequence ID" value="MBB5342003.1"/>
    <property type="molecule type" value="Genomic_DNA"/>
</dbReference>
<evidence type="ECO:0000313" key="1">
    <source>
        <dbReference type="EMBL" id="MBB5342003.1"/>
    </source>
</evidence>
<reference evidence="1" key="1">
    <citation type="submission" date="2020-08" db="EMBL/GenBank/DDBJ databases">
        <title>Genomic Encyclopedia of Type Strains, Phase IV (KMG-V): Genome sequencing to study the core and pangenomes of soil and plant-associated prokaryotes.</title>
        <authorList>
            <person name="Whitman W."/>
        </authorList>
    </citation>
    <scope>NUCLEOTIDE SEQUENCE</scope>
    <source>
        <strain evidence="1">M8UP15</strain>
    </source>
</reference>
<comment type="caution">
    <text evidence="1">The sequence shown here is derived from an EMBL/GenBank/DDBJ whole genome shotgun (WGS) entry which is preliminary data.</text>
</comment>
<organism evidence="1 2">
    <name type="scientific">Tunturiibacter gelidiferens</name>
    <dbReference type="NCBI Taxonomy" id="3069689"/>
    <lineage>
        <taxon>Bacteria</taxon>
        <taxon>Pseudomonadati</taxon>
        <taxon>Acidobacteriota</taxon>
        <taxon>Terriglobia</taxon>
        <taxon>Terriglobales</taxon>
        <taxon>Acidobacteriaceae</taxon>
        <taxon>Tunturiibacter</taxon>
    </lineage>
</organism>
<gene>
    <name evidence="1" type="ORF">HDF13_004392</name>
</gene>
<evidence type="ECO:0000313" key="2">
    <source>
        <dbReference type="Proteomes" id="UP000569005"/>
    </source>
</evidence>
<protein>
    <submittedName>
        <fullName evidence="1">Uncharacterized protein</fullName>
    </submittedName>
</protein>
<name>A0ACC5P5U3_9BACT</name>
<proteinExistence type="predicted"/>
<sequence>MSEIKIHAQTWNALSVEDKISIERILKDTKLLAPNDTLTADAAVVAPTDLPATDPFCKIACDIAEAAAVTACGSLSGPAVPICIAAAHAAGDFCRSKC</sequence>
<keyword evidence="2" id="KW-1185">Reference proteome</keyword>
<dbReference type="Proteomes" id="UP000569005">
    <property type="component" value="Unassembled WGS sequence"/>
</dbReference>
<accession>A0ACC5P5U3</accession>